<gene>
    <name evidence="2" type="ORF">SAMN05192564_103410</name>
</gene>
<reference evidence="3" key="1">
    <citation type="submission" date="2016-10" db="EMBL/GenBank/DDBJ databases">
        <authorList>
            <person name="Varghese N."/>
            <person name="Submissions S."/>
        </authorList>
    </citation>
    <scope>NUCLEOTIDE SEQUENCE [LARGE SCALE GENOMIC DNA]</scope>
    <source>
        <strain evidence="3">LMG 24000</strain>
    </source>
</reference>
<keyword evidence="1" id="KW-1133">Transmembrane helix</keyword>
<evidence type="ECO:0008006" key="4">
    <source>
        <dbReference type="Google" id="ProtNLM"/>
    </source>
</evidence>
<keyword evidence="1" id="KW-0812">Transmembrane</keyword>
<organism evidence="2 3">
    <name type="scientific">Paraburkholderia sartisoli</name>
    <dbReference type="NCBI Taxonomy" id="83784"/>
    <lineage>
        <taxon>Bacteria</taxon>
        <taxon>Pseudomonadati</taxon>
        <taxon>Pseudomonadota</taxon>
        <taxon>Betaproteobacteria</taxon>
        <taxon>Burkholderiales</taxon>
        <taxon>Burkholderiaceae</taxon>
        <taxon>Paraburkholderia</taxon>
    </lineage>
</organism>
<protein>
    <recommendedName>
        <fullName evidence="4">Signal peptide transmembrane protein</fullName>
    </recommendedName>
</protein>
<keyword evidence="3" id="KW-1185">Reference proteome</keyword>
<dbReference type="AlphaFoldDB" id="A0A1H4EJ39"/>
<dbReference type="Proteomes" id="UP000198638">
    <property type="component" value="Unassembled WGS sequence"/>
</dbReference>
<dbReference type="OrthoDB" id="9131039at2"/>
<proteinExistence type="predicted"/>
<sequence>MPILVVLFALIALVYGAVRAFYFLSTQFGLAVATGVAVTVVVALLLTIAWWWRRHREVSANVRDGDWTHELKGEWGELKLAAAKRFMTVRTGDAVGEFIFADLVQAEAAHAAGGWQVALTVRNASQPVWHLPMASERQARQWARILALAAAQKLKG</sequence>
<keyword evidence="1" id="KW-0472">Membrane</keyword>
<evidence type="ECO:0000313" key="2">
    <source>
        <dbReference type="EMBL" id="SEA85084.1"/>
    </source>
</evidence>
<name>A0A1H4EJ39_9BURK</name>
<feature type="transmembrane region" description="Helical" evidence="1">
    <location>
        <begin position="30"/>
        <end position="52"/>
    </location>
</feature>
<evidence type="ECO:0000313" key="3">
    <source>
        <dbReference type="Proteomes" id="UP000198638"/>
    </source>
</evidence>
<dbReference type="EMBL" id="FNRQ01000003">
    <property type="protein sequence ID" value="SEA85084.1"/>
    <property type="molecule type" value="Genomic_DNA"/>
</dbReference>
<accession>A0A1H4EJ39</accession>
<evidence type="ECO:0000256" key="1">
    <source>
        <dbReference type="SAM" id="Phobius"/>
    </source>
</evidence>
<dbReference type="RefSeq" id="WP_090533643.1">
    <property type="nucleotide sequence ID" value="NZ_FNRQ01000003.1"/>
</dbReference>